<evidence type="ECO:0008006" key="4">
    <source>
        <dbReference type="Google" id="ProtNLM"/>
    </source>
</evidence>
<sequence length="137" mass="15055">MQVQKATLAMNFNIPTLLSVGGVIVAVVTGWVQLDSRIGTMESYRADRSRSTDANFAAINAQLNLLSNIPYRVQQTETRLDETGKRIDRLSETILNSLDNIRKDVNGLSTRVEVLSGKIDTLADKRAQAGSQTGSFR</sequence>
<evidence type="ECO:0000256" key="1">
    <source>
        <dbReference type="SAM" id="Phobius"/>
    </source>
</evidence>
<proteinExistence type="predicted"/>
<dbReference type="Proteomes" id="UP001297272">
    <property type="component" value="Unassembled WGS sequence"/>
</dbReference>
<keyword evidence="1" id="KW-0812">Transmembrane</keyword>
<accession>A0ABS5RSK9</accession>
<keyword evidence="1" id="KW-0472">Membrane</keyword>
<evidence type="ECO:0000313" key="3">
    <source>
        <dbReference type="Proteomes" id="UP001297272"/>
    </source>
</evidence>
<keyword evidence="1" id="KW-1133">Transmembrane helix</keyword>
<gene>
    <name evidence="2" type="ORF">JYU29_04915</name>
</gene>
<name>A0ABS5RSK9_9HYPH</name>
<protein>
    <recommendedName>
        <fullName evidence="4">DUF2730 family protein</fullName>
    </recommendedName>
</protein>
<reference evidence="2 3" key="1">
    <citation type="submission" date="2021-03" db="EMBL/GenBank/DDBJ databases">
        <title>Tianweitania aestuarii sp. nov., isolated from a tidal flat.</title>
        <authorList>
            <person name="Park S."/>
            <person name="Yoon J.-H."/>
        </authorList>
    </citation>
    <scope>NUCLEOTIDE SEQUENCE [LARGE SCALE GENOMIC DNA]</scope>
    <source>
        <strain evidence="2 3">BSSL-BM11</strain>
    </source>
</reference>
<dbReference type="EMBL" id="JAFMNX010000001">
    <property type="protein sequence ID" value="MBS9720028.1"/>
    <property type="molecule type" value="Genomic_DNA"/>
</dbReference>
<evidence type="ECO:0000313" key="2">
    <source>
        <dbReference type="EMBL" id="MBS9720028.1"/>
    </source>
</evidence>
<comment type="caution">
    <text evidence="2">The sequence shown here is derived from an EMBL/GenBank/DDBJ whole genome shotgun (WGS) entry which is preliminary data.</text>
</comment>
<feature type="transmembrane region" description="Helical" evidence="1">
    <location>
        <begin position="12"/>
        <end position="32"/>
    </location>
</feature>
<organism evidence="2 3">
    <name type="scientific">Tianweitania aestuarii</name>
    <dbReference type="NCBI Taxonomy" id="2814886"/>
    <lineage>
        <taxon>Bacteria</taxon>
        <taxon>Pseudomonadati</taxon>
        <taxon>Pseudomonadota</taxon>
        <taxon>Alphaproteobacteria</taxon>
        <taxon>Hyphomicrobiales</taxon>
        <taxon>Phyllobacteriaceae</taxon>
        <taxon>Tianweitania</taxon>
    </lineage>
</organism>
<dbReference type="RefSeq" id="WP_213983601.1">
    <property type="nucleotide sequence ID" value="NZ_JAFMNX010000001.1"/>
</dbReference>
<keyword evidence="3" id="KW-1185">Reference proteome</keyword>